<evidence type="ECO:0000259" key="4">
    <source>
        <dbReference type="Pfam" id="PF00171"/>
    </source>
</evidence>
<feature type="domain" description="Aldehyde dehydrogenase" evidence="4">
    <location>
        <begin position="4"/>
        <end position="449"/>
    </location>
</feature>
<evidence type="ECO:0000313" key="5">
    <source>
        <dbReference type="EMBL" id="MBC6491868.1"/>
    </source>
</evidence>
<dbReference type="Gene3D" id="3.40.309.10">
    <property type="entry name" value="Aldehyde Dehydrogenase, Chain A, domain 2"/>
    <property type="match status" value="1"/>
</dbReference>
<dbReference type="Pfam" id="PF00171">
    <property type="entry name" value="Aldedh"/>
    <property type="match status" value="1"/>
</dbReference>
<keyword evidence="3" id="KW-0560">Oxidoreductase</keyword>
<dbReference type="InterPro" id="IPR016163">
    <property type="entry name" value="Ald_DH_C"/>
</dbReference>
<name>A0ABR7M9Z2_9BACT</name>
<comment type="similarity">
    <text evidence="1">Belongs to the aldehyde dehydrogenase family.</text>
</comment>
<reference evidence="5 6" key="1">
    <citation type="submission" date="2016-07" db="EMBL/GenBank/DDBJ databases">
        <title>Genome analysis of Flavihumibacter stibioxidans YS-17.</title>
        <authorList>
            <person name="Shi K."/>
            <person name="Han Y."/>
            <person name="Wang G."/>
        </authorList>
    </citation>
    <scope>NUCLEOTIDE SEQUENCE [LARGE SCALE GENOMIC DNA]</scope>
    <source>
        <strain evidence="5 6">YS-17</strain>
    </source>
</reference>
<sequence>MGVFRSVYPYTQETIAEYPEMDDASIDLKLITAGEAFSNWRNFSFALRSEVLLSVASILRSEKDKFARLITMEMGKVLPEALAEVEKSAWVCEYYASHARNFLADEVIEAGFTRSIMVHQPVGAVFAIMPWNFPFWQVFRFAAPTLMAGNVALLKHAPTVFGCALAIEDIFRQAGAPAGVFQSLVIAAERSEKIIAADIVQGVTLTGSERAGVAVASLAGKHLKKSLLELGGSDALIVLPDADMKKAARVALQSRLLNAGQSCIASKRLIVIKDAMNDFLPHLLEGIQDFRQGNPFEPGIRVGPMARPDLAEQIQQQIRNAIARGAQLEYGGSVDGCNLQPSLLLGVEPGMAAFDEETFGPLVAVITARTEAAAIKLANNSRYGLAGSIWTKNTDKGMALARQLNTGAVFINSLVKSDPRLPFGGVKKSGYGRELGKPGIKEFVNMKTIVVD</sequence>
<dbReference type="Gene3D" id="3.40.605.10">
    <property type="entry name" value="Aldehyde Dehydrogenase, Chain A, domain 1"/>
    <property type="match status" value="1"/>
</dbReference>
<keyword evidence="2" id="KW-0521">NADP</keyword>
<evidence type="ECO:0000256" key="3">
    <source>
        <dbReference type="ARBA" id="ARBA00023002"/>
    </source>
</evidence>
<dbReference type="CDD" id="cd07100">
    <property type="entry name" value="ALDH_SSADH1_GabD1"/>
    <property type="match status" value="1"/>
</dbReference>
<evidence type="ECO:0000256" key="1">
    <source>
        <dbReference type="ARBA" id="ARBA00009986"/>
    </source>
</evidence>
<dbReference type="InterPro" id="IPR044148">
    <property type="entry name" value="ALDH_GabD1-like"/>
</dbReference>
<dbReference type="PANTHER" id="PTHR43217:SF1">
    <property type="entry name" value="SUCCINATE SEMIALDEHYDE DEHYDROGENASE [NAD(P)+] SAD"/>
    <property type="match status" value="1"/>
</dbReference>
<dbReference type="RefSeq" id="WP_187257187.1">
    <property type="nucleotide sequence ID" value="NZ_JBHULF010000007.1"/>
</dbReference>
<dbReference type="PROSITE" id="PS00070">
    <property type="entry name" value="ALDEHYDE_DEHYDR_CYS"/>
    <property type="match status" value="1"/>
</dbReference>
<organism evidence="5 6">
    <name type="scientific">Flavihumibacter stibioxidans</name>
    <dbReference type="NCBI Taxonomy" id="1834163"/>
    <lineage>
        <taxon>Bacteria</taxon>
        <taxon>Pseudomonadati</taxon>
        <taxon>Bacteroidota</taxon>
        <taxon>Chitinophagia</taxon>
        <taxon>Chitinophagales</taxon>
        <taxon>Chitinophagaceae</taxon>
        <taxon>Flavihumibacter</taxon>
    </lineage>
</organism>
<gene>
    <name evidence="5" type="ORF">BC349_12470</name>
</gene>
<dbReference type="InterPro" id="IPR016162">
    <property type="entry name" value="Ald_DH_N"/>
</dbReference>
<keyword evidence="6" id="KW-1185">Reference proteome</keyword>
<dbReference type="Proteomes" id="UP000765802">
    <property type="component" value="Unassembled WGS sequence"/>
</dbReference>
<accession>A0ABR7M9Z2</accession>
<protein>
    <submittedName>
        <fullName evidence="5">Succinate-semialdehyde dehydrogenase</fullName>
    </submittedName>
</protein>
<proteinExistence type="inferred from homology"/>
<comment type="caution">
    <text evidence="5">The sequence shown here is derived from an EMBL/GenBank/DDBJ whole genome shotgun (WGS) entry which is preliminary data.</text>
</comment>
<dbReference type="InterPro" id="IPR016161">
    <property type="entry name" value="Ald_DH/histidinol_DH"/>
</dbReference>
<dbReference type="InterPro" id="IPR016160">
    <property type="entry name" value="Ald_DH_CS_CYS"/>
</dbReference>
<dbReference type="SUPFAM" id="SSF53720">
    <property type="entry name" value="ALDH-like"/>
    <property type="match status" value="1"/>
</dbReference>
<dbReference type="InterPro" id="IPR047110">
    <property type="entry name" value="GABD/Sad-like"/>
</dbReference>
<dbReference type="EMBL" id="MBUA01000023">
    <property type="protein sequence ID" value="MBC6491868.1"/>
    <property type="molecule type" value="Genomic_DNA"/>
</dbReference>
<dbReference type="InterPro" id="IPR015590">
    <property type="entry name" value="Aldehyde_DH_dom"/>
</dbReference>
<evidence type="ECO:0000256" key="2">
    <source>
        <dbReference type="ARBA" id="ARBA00022857"/>
    </source>
</evidence>
<dbReference type="PANTHER" id="PTHR43217">
    <property type="entry name" value="SUCCINATE SEMIALDEHYDE DEHYDROGENASE [NAD(P)+] SAD"/>
    <property type="match status" value="1"/>
</dbReference>
<evidence type="ECO:0000313" key="6">
    <source>
        <dbReference type="Proteomes" id="UP000765802"/>
    </source>
</evidence>